<evidence type="ECO:0000256" key="1">
    <source>
        <dbReference type="ARBA" id="ARBA00005883"/>
    </source>
</evidence>
<reference evidence="7" key="1">
    <citation type="submission" date="2016-04" db="EMBL/GenBank/DDBJ databases">
        <authorList>
            <person name="Guldener U."/>
            <person name="Guldener U."/>
        </authorList>
    </citation>
    <scope>NUCLEOTIDE SEQUENCE [LARGE SCALE GENOMIC DNA]</scope>
    <source>
        <strain evidence="7">UB2112</strain>
    </source>
</reference>
<dbReference type="GO" id="GO:0005737">
    <property type="term" value="C:cytoplasm"/>
    <property type="evidence" value="ECO:0007669"/>
    <property type="project" value="TreeGrafter"/>
</dbReference>
<dbReference type="AlphaFoldDB" id="A0A1K0H496"/>
<evidence type="ECO:0000313" key="8">
    <source>
        <dbReference type="Proteomes" id="UP000658997"/>
    </source>
</evidence>
<dbReference type="PANTHER" id="PTHR10660">
    <property type="entry name" value="PROTEASOME REGULATOR PA28"/>
    <property type="match status" value="1"/>
</dbReference>
<keyword evidence="2 5" id="KW-0647">Proteasome</keyword>
<dbReference type="InterPro" id="IPR036997">
    <property type="entry name" value="PA28_C_sf"/>
</dbReference>
<dbReference type="FunFam" id="1.20.120.180:FF:000002">
    <property type="entry name" value="Proteasome activator complex subunit 1"/>
    <property type="match status" value="1"/>
</dbReference>
<dbReference type="EMBL" id="LT558117">
    <property type="protein sequence ID" value="SAM59308.1"/>
    <property type="molecule type" value="Genomic_DNA"/>
</dbReference>
<dbReference type="InterPro" id="IPR009077">
    <property type="entry name" value="Proteasome_activ_PA28"/>
</dbReference>
<dbReference type="Proteomes" id="UP000179920">
    <property type="component" value="Chromosome I"/>
</dbReference>
<evidence type="ECO:0000259" key="4">
    <source>
        <dbReference type="Pfam" id="PF02252"/>
    </source>
</evidence>
<organism evidence="5 7">
    <name type="scientific">Ustilago bromivora</name>
    <dbReference type="NCBI Taxonomy" id="307758"/>
    <lineage>
        <taxon>Eukaryota</taxon>
        <taxon>Fungi</taxon>
        <taxon>Dikarya</taxon>
        <taxon>Basidiomycota</taxon>
        <taxon>Ustilaginomycotina</taxon>
        <taxon>Ustilaginomycetes</taxon>
        <taxon>Ustilaginales</taxon>
        <taxon>Ustilaginaceae</taxon>
        <taxon>Ustilago</taxon>
    </lineage>
</organism>
<dbReference type="GO" id="GO:0061136">
    <property type="term" value="P:regulation of proteasomal protein catabolic process"/>
    <property type="evidence" value="ECO:0007669"/>
    <property type="project" value="TreeGrafter"/>
</dbReference>
<feature type="compositionally biased region" description="Polar residues" evidence="3">
    <location>
        <begin position="103"/>
        <end position="112"/>
    </location>
</feature>
<gene>
    <name evidence="6" type="ORF">UBRO2_01991</name>
    <name evidence="5" type="ORF">UBRO_01093</name>
</gene>
<evidence type="ECO:0000313" key="7">
    <source>
        <dbReference type="Proteomes" id="UP000179920"/>
    </source>
</evidence>
<reference evidence="5" key="2">
    <citation type="submission" date="2016-04" db="EMBL/GenBank/DDBJ databases">
        <authorList>
            <person name="Evans L.H."/>
            <person name="Alamgir A."/>
            <person name="Owens N."/>
            <person name="Weber N.D."/>
            <person name="Virtaneva K."/>
            <person name="Barbian K."/>
            <person name="Babar A."/>
            <person name="Rosenke K."/>
        </authorList>
    </citation>
    <scope>NUCLEOTIDE SEQUENCE</scope>
    <source>
        <strain evidence="5">UB2112</strain>
    </source>
</reference>
<evidence type="ECO:0000256" key="2">
    <source>
        <dbReference type="ARBA" id="ARBA00022942"/>
    </source>
</evidence>
<dbReference type="OrthoDB" id="6591885at2759"/>
<name>A0A1K0H496_9BASI</name>
<protein>
    <submittedName>
        <fullName evidence="5">Related to Proteasome activator complex subunit 3</fullName>
    </submittedName>
</protein>
<dbReference type="InterPro" id="IPR003186">
    <property type="entry name" value="PA28_C"/>
</dbReference>
<dbReference type="SUPFAM" id="SSF47216">
    <property type="entry name" value="Proteasome activator"/>
    <property type="match status" value="1"/>
</dbReference>
<accession>A0A1K0H496</accession>
<feature type="region of interest" description="Disordered" evidence="3">
    <location>
        <begin position="74"/>
        <end position="116"/>
    </location>
</feature>
<dbReference type="InterPro" id="IPR036252">
    <property type="entry name" value="Proteasome_activ_sf"/>
</dbReference>
<evidence type="ECO:0000313" key="6">
    <source>
        <dbReference type="EMBL" id="SYW77799.1"/>
    </source>
</evidence>
<evidence type="ECO:0000256" key="3">
    <source>
        <dbReference type="SAM" id="MobiDB-lite"/>
    </source>
</evidence>
<dbReference type="PANTHER" id="PTHR10660:SF2">
    <property type="entry name" value="LD45860P"/>
    <property type="match status" value="1"/>
</dbReference>
<comment type="similarity">
    <text evidence="1">Belongs to the PA28 family.</text>
</comment>
<keyword evidence="8" id="KW-1185">Reference proteome</keyword>
<dbReference type="GO" id="GO:0008537">
    <property type="term" value="C:proteasome activator complex"/>
    <property type="evidence" value="ECO:0007669"/>
    <property type="project" value="InterPro"/>
</dbReference>
<dbReference type="GO" id="GO:0061133">
    <property type="term" value="F:endopeptidase activator activity"/>
    <property type="evidence" value="ECO:0007669"/>
    <property type="project" value="TreeGrafter"/>
</dbReference>
<proteinExistence type="inferred from homology"/>
<dbReference type="Pfam" id="PF02252">
    <property type="entry name" value="PA28_C"/>
    <property type="match status" value="1"/>
</dbReference>
<evidence type="ECO:0000313" key="5">
    <source>
        <dbReference type="EMBL" id="SAM59308.1"/>
    </source>
</evidence>
<dbReference type="EMBL" id="ULHB01000028">
    <property type="protein sequence ID" value="SYW77799.1"/>
    <property type="molecule type" value="Genomic_DNA"/>
</dbReference>
<dbReference type="GO" id="GO:0005654">
    <property type="term" value="C:nucleoplasm"/>
    <property type="evidence" value="ECO:0007669"/>
    <property type="project" value="TreeGrafter"/>
</dbReference>
<reference evidence="6" key="3">
    <citation type="submission" date="2018-08" db="EMBL/GenBank/DDBJ databases">
        <authorList>
            <person name="Guldener U."/>
        </authorList>
    </citation>
    <scope>NUCLEOTIDE SEQUENCE</scope>
    <source>
        <strain evidence="6">UB2</strain>
    </source>
</reference>
<feature type="domain" description="Proteasome activator PA28 C-terminal" evidence="4">
    <location>
        <begin position="125"/>
        <end position="266"/>
    </location>
</feature>
<dbReference type="Proteomes" id="UP000658997">
    <property type="component" value="Unassembled WGS sequence"/>
</dbReference>
<sequence>MSMAVTLKFDQSTTDALEAWQQSIRSNAINIIQTTLPAKILSLNAKIAEMDCNKDHLFSKSRYFDPSPIGTDVTVHPASSSTLKTEHGPSSKKRKTTDSTTTANGEPSSSRTNAEDSAHVYTGVVHTPSYLTTAFTDLRAEWDEIIEIMDSLKMYINLQMPQIEDGDTFGVSIQEEAMNEIVRTQDSAYNLLATPFTYHSARGDLAAKLVRYPGVEDYAEALREHDRKMVYRLKMHLTDMRNMYAVVFDIVKKNISKISKPKSGNQMGSYG</sequence>
<dbReference type="Gene3D" id="1.20.120.180">
    <property type="entry name" value="Proteasome activator pa28, C-terminal domain"/>
    <property type="match status" value="1"/>
</dbReference>
<dbReference type="GO" id="GO:2000045">
    <property type="term" value="P:regulation of G1/S transition of mitotic cell cycle"/>
    <property type="evidence" value="ECO:0007669"/>
    <property type="project" value="TreeGrafter"/>
</dbReference>